<dbReference type="InterPro" id="IPR015422">
    <property type="entry name" value="PyrdxlP-dep_Trfase_small"/>
</dbReference>
<keyword evidence="11" id="KW-1185">Reference proteome</keyword>
<keyword evidence="6" id="KW-0198">Cysteine biosynthesis</keyword>
<dbReference type="EC" id="4.4.1.1" evidence="4"/>
<comment type="pathway">
    <text evidence="2">Amino-acid biosynthesis; L-cysteine biosynthesis; L-cysteine from L-homocysteine and L-serine: step 2/2.</text>
</comment>
<dbReference type="SUPFAM" id="SSF53383">
    <property type="entry name" value="PLP-dependent transferases"/>
    <property type="match status" value="1"/>
</dbReference>
<evidence type="ECO:0000256" key="2">
    <source>
        <dbReference type="ARBA" id="ARBA00005038"/>
    </source>
</evidence>
<evidence type="ECO:0000256" key="8">
    <source>
        <dbReference type="PIRSR" id="PIRSR001434-2"/>
    </source>
</evidence>
<organism evidence="10 11">
    <name type="scientific">Phascolomyces articulosus</name>
    <dbReference type="NCBI Taxonomy" id="60185"/>
    <lineage>
        <taxon>Eukaryota</taxon>
        <taxon>Fungi</taxon>
        <taxon>Fungi incertae sedis</taxon>
        <taxon>Mucoromycota</taxon>
        <taxon>Mucoromycotina</taxon>
        <taxon>Mucoromycetes</taxon>
        <taxon>Mucorales</taxon>
        <taxon>Lichtheimiaceae</taxon>
        <taxon>Phascolomyces</taxon>
    </lineage>
</organism>
<evidence type="ECO:0000256" key="4">
    <source>
        <dbReference type="ARBA" id="ARBA00012085"/>
    </source>
</evidence>
<dbReference type="AlphaFoldDB" id="A0AAD5K4G2"/>
<sequence>MTNNNNNNNNHKQNNNLIQGFGTRAIHAGQDPDPATGAVIPPISLSTTFTQPSANAHQGYEYTRAANPNRNAFETAIASLEGAEYASAFSSGTAVITAILSILPAGSHLIASDAIYGGTYEAFSKIAIKQGIETTIIDLREPSHLTKLLKPNTKLVWIETPSNPTLRIDDIQAIAKYTHEQDAFLVVDNTFMTPYFQNPLQLGADIVMHSVTKFINGHTDVLMGVAATNRIDLHQELQYIQNFMGGVPSPFECYLARRGLMTLEVRMQRHEQNAFRLADYLLQHPQVTQVHYPGLNSHPQHTLAAKQQKGFGGMLSFTIKGNLNNVNALFQHLSLVKVATSLGGVESLVSSPAYTSHARLSQSLRDTLGITETLIRVSVGIESIEDLLADFKHALENAY</sequence>
<accession>A0AAD5K4G2</accession>
<dbReference type="GO" id="GO:0004123">
    <property type="term" value="F:cystathionine gamma-lyase activity"/>
    <property type="evidence" value="ECO:0007669"/>
    <property type="project" value="TreeGrafter"/>
</dbReference>
<dbReference type="PIRSF" id="PIRSF001434">
    <property type="entry name" value="CGS"/>
    <property type="match status" value="1"/>
</dbReference>
<dbReference type="InterPro" id="IPR015421">
    <property type="entry name" value="PyrdxlP-dep_Trfase_major"/>
</dbReference>
<comment type="caution">
    <text evidence="10">The sequence shown here is derived from an EMBL/GenBank/DDBJ whole genome shotgun (WGS) entry which is preliminary data.</text>
</comment>
<comment type="cofactor">
    <cofactor evidence="1 9">
        <name>pyridoxal 5'-phosphate</name>
        <dbReference type="ChEBI" id="CHEBI:597326"/>
    </cofactor>
</comment>
<feature type="modified residue" description="N6-(pyridoxal phosphate)lysine" evidence="8">
    <location>
        <position position="213"/>
    </location>
</feature>
<gene>
    <name evidence="10" type="ORF">BDA99DRAFT_503139</name>
</gene>
<dbReference type="GO" id="GO:0019343">
    <property type="term" value="P:cysteine biosynthetic process via cystathionine"/>
    <property type="evidence" value="ECO:0007669"/>
    <property type="project" value="TreeGrafter"/>
</dbReference>
<reference evidence="10" key="1">
    <citation type="journal article" date="2022" name="IScience">
        <title>Evolution of zygomycete secretomes and the origins of terrestrial fungal ecologies.</title>
        <authorList>
            <person name="Chang Y."/>
            <person name="Wang Y."/>
            <person name="Mondo S."/>
            <person name="Ahrendt S."/>
            <person name="Andreopoulos W."/>
            <person name="Barry K."/>
            <person name="Beard J."/>
            <person name="Benny G.L."/>
            <person name="Blankenship S."/>
            <person name="Bonito G."/>
            <person name="Cuomo C."/>
            <person name="Desiro A."/>
            <person name="Gervers K.A."/>
            <person name="Hundley H."/>
            <person name="Kuo A."/>
            <person name="LaButti K."/>
            <person name="Lang B.F."/>
            <person name="Lipzen A."/>
            <person name="O'Donnell K."/>
            <person name="Pangilinan J."/>
            <person name="Reynolds N."/>
            <person name="Sandor L."/>
            <person name="Smith M.E."/>
            <person name="Tsang A."/>
            <person name="Grigoriev I.V."/>
            <person name="Stajich J.E."/>
            <person name="Spatafora J.W."/>
        </authorList>
    </citation>
    <scope>NUCLEOTIDE SEQUENCE</scope>
    <source>
        <strain evidence="10">RSA 2281</strain>
    </source>
</reference>
<evidence type="ECO:0000313" key="11">
    <source>
        <dbReference type="Proteomes" id="UP001209540"/>
    </source>
</evidence>
<dbReference type="EMBL" id="JAIXMP010000008">
    <property type="protein sequence ID" value="KAI9268975.1"/>
    <property type="molecule type" value="Genomic_DNA"/>
</dbReference>
<dbReference type="PANTHER" id="PTHR11808">
    <property type="entry name" value="TRANS-SULFURATION ENZYME FAMILY MEMBER"/>
    <property type="match status" value="1"/>
</dbReference>
<evidence type="ECO:0000256" key="3">
    <source>
        <dbReference type="ARBA" id="ARBA00009077"/>
    </source>
</evidence>
<evidence type="ECO:0000313" key="10">
    <source>
        <dbReference type="EMBL" id="KAI9268975.1"/>
    </source>
</evidence>
<evidence type="ECO:0000256" key="6">
    <source>
        <dbReference type="ARBA" id="ARBA00023192"/>
    </source>
</evidence>
<dbReference type="FunFam" id="3.40.640.10:FF:000009">
    <property type="entry name" value="Cystathionine gamma-synthase homolog"/>
    <property type="match status" value="1"/>
</dbReference>
<keyword evidence="5 8" id="KW-0663">Pyridoxal phosphate</keyword>
<protein>
    <recommendedName>
        <fullName evidence="4">cystathionine gamma-lyase</fullName>
        <ecNumber evidence="4">4.4.1.1</ecNumber>
    </recommendedName>
    <alternativeName>
        <fullName evidence="7">Gamma-cystathionase</fullName>
    </alternativeName>
</protein>
<dbReference type="GO" id="GO:0030170">
    <property type="term" value="F:pyridoxal phosphate binding"/>
    <property type="evidence" value="ECO:0007669"/>
    <property type="project" value="InterPro"/>
</dbReference>
<evidence type="ECO:0000256" key="5">
    <source>
        <dbReference type="ARBA" id="ARBA00022898"/>
    </source>
</evidence>
<evidence type="ECO:0000256" key="9">
    <source>
        <dbReference type="RuleBase" id="RU362118"/>
    </source>
</evidence>
<dbReference type="GO" id="GO:0009086">
    <property type="term" value="P:methionine biosynthetic process"/>
    <property type="evidence" value="ECO:0007669"/>
    <property type="project" value="UniProtKB-ARBA"/>
</dbReference>
<name>A0AAD5K4G2_9FUNG</name>
<dbReference type="Pfam" id="PF01053">
    <property type="entry name" value="Cys_Met_Meta_PP"/>
    <property type="match status" value="1"/>
</dbReference>
<evidence type="ECO:0000256" key="1">
    <source>
        <dbReference type="ARBA" id="ARBA00001933"/>
    </source>
</evidence>
<evidence type="ECO:0000256" key="7">
    <source>
        <dbReference type="ARBA" id="ARBA00029853"/>
    </source>
</evidence>
<dbReference type="PANTHER" id="PTHR11808:SF15">
    <property type="entry name" value="CYSTATHIONINE GAMMA-LYASE"/>
    <property type="match status" value="1"/>
</dbReference>
<dbReference type="InterPro" id="IPR000277">
    <property type="entry name" value="Cys/Met-Metab_PyrdxlP-dep_enz"/>
</dbReference>
<dbReference type="InterPro" id="IPR015424">
    <property type="entry name" value="PyrdxlP-dep_Trfase"/>
</dbReference>
<dbReference type="CDD" id="cd00614">
    <property type="entry name" value="CGS_like"/>
    <property type="match status" value="1"/>
</dbReference>
<keyword evidence="6" id="KW-0028">Amino-acid biosynthesis</keyword>
<dbReference type="GO" id="GO:0005737">
    <property type="term" value="C:cytoplasm"/>
    <property type="evidence" value="ECO:0007669"/>
    <property type="project" value="TreeGrafter"/>
</dbReference>
<dbReference type="Gene3D" id="3.40.640.10">
    <property type="entry name" value="Type I PLP-dependent aspartate aminotransferase-like (Major domain)"/>
    <property type="match status" value="1"/>
</dbReference>
<proteinExistence type="inferred from homology"/>
<dbReference type="Proteomes" id="UP001209540">
    <property type="component" value="Unassembled WGS sequence"/>
</dbReference>
<comment type="similarity">
    <text evidence="3 9">Belongs to the trans-sulfuration enzymes family.</text>
</comment>
<dbReference type="Gene3D" id="3.90.1150.10">
    <property type="entry name" value="Aspartate Aminotransferase, domain 1"/>
    <property type="match status" value="1"/>
</dbReference>
<reference evidence="10" key="2">
    <citation type="submission" date="2023-02" db="EMBL/GenBank/DDBJ databases">
        <authorList>
            <consortium name="DOE Joint Genome Institute"/>
            <person name="Mondo S.J."/>
            <person name="Chang Y."/>
            <person name="Wang Y."/>
            <person name="Ahrendt S."/>
            <person name="Andreopoulos W."/>
            <person name="Barry K."/>
            <person name="Beard J."/>
            <person name="Benny G.L."/>
            <person name="Blankenship S."/>
            <person name="Bonito G."/>
            <person name="Cuomo C."/>
            <person name="Desiro A."/>
            <person name="Gervers K.A."/>
            <person name="Hundley H."/>
            <person name="Kuo A."/>
            <person name="LaButti K."/>
            <person name="Lang B.F."/>
            <person name="Lipzen A."/>
            <person name="O'Donnell K."/>
            <person name="Pangilinan J."/>
            <person name="Reynolds N."/>
            <person name="Sandor L."/>
            <person name="Smith M.W."/>
            <person name="Tsang A."/>
            <person name="Grigoriev I.V."/>
            <person name="Stajich J.E."/>
            <person name="Spatafora J.W."/>
        </authorList>
    </citation>
    <scope>NUCLEOTIDE SEQUENCE</scope>
    <source>
        <strain evidence="10">RSA 2281</strain>
    </source>
</reference>
<dbReference type="GO" id="GO:0019346">
    <property type="term" value="P:transsulfuration"/>
    <property type="evidence" value="ECO:0007669"/>
    <property type="project" value="InterPro"/>
</dbReference>
<dbReference type="FunFam" id="3.90.1150.10:FF:000033">
    <property type="entry name" value="Cystathionine gamma-synthase"/>
    <property type="match status" value="1"/>
</dbReference>